<comment type="caution">
    <text evidence="2">The sequence shown here is derived from an EMBL/GenBank/DDBJ whole genome shotgun (WGS) entry which is preliminary data.</text>
</comment>
<name>A0AAV7X5T7_9NEOP</name>
<evidence type="ECO:0000313" key="3">
    <source>
        <dbReference type="Proteomes" id="UP001075354"/>
    </source>
</evidence>
<sequence length="111" mass="12330">MARLSILFFVVAMAGMVLASNTFDVKLFKKRLATVSYHKEAAKRVLKFKDSIEALPGKDFKLLNDCIQSSALNAPDQDSTLDEFLSEITGCLNVYQNVAESVKKIANSFYS</sequence>
<proteinExistence type="predicted"/>
<keyword evidence="3" id="KW-1185">Reference proteome</keyword>
<dbReference type="Proteomes" id="UP001075354">
    <property type="component" value="Unassembled WGS sequence"/>
</dbReference>
<gene>
    <name evidence="2" type="ORF">ONE63_011381</name>
</gene>
<evidence type="ECO:0000313" key="2">
    <source>
        <dbReference type="EMBL" id="KAJ1519000.1"/>
    </source>
</evidence>
<accession>A0AAV7X5T7</accession>
<feature type="chain" id="PRO_5043967225" evidence="1">
    <location>
        <begin position="20"/>
        <end position="111"/>
    </location>
</feature>
<dbReference type="AlphaFoldDB" id="A0AAV7X5T7"/>
<keyword evidence="1" id="KW-0732">Signal</keyword>
<protein>
    <submittedName>
        <fullName evidence="2">Uncharacterized protein</fullName>
    </submittedName>
</protein>
<reference evidence="2" key="1">
    <citation type="submission" date="2022-12" db="EMBL/GenBank/DDBJ databases">
        <title>Chromosome-level genome assembly of the bean flower thrips Megalurothrips usitatus.</title>
        <authorList>
            <person name="Ma L."/>
            <person name="Liu Q."/>
            <person name="Li H."/>
            <person name="Cai W."/>
        </authorList>
    </citation>
    <scope>NUCLEOTIDE SEQUENCE</scope>
    <source>
        <strain evidence="2">Cailab_2022a</strain>
    </source>
</reference>
<feature type="signal peptide" evidence="1">
    <location>
        <begin position="1"/>
        <end position="19"/>
    </location>
</feature>
<dbReference type="EMBL" id="JAPTSV010000795">
    <property type="protein sequence ID" value="KAJ1519000.1"/>
    <property type="molecule type" value="Genomic_DNA"/>
</dbReference>
<evidence type="ECO:0000256" key="1">
    <source>
        <dbReference type="SAM" id="SignalP"/>
    </source>
</evidence>
<organism evidence="2 3">
    <name type="scientific">Megalurothrips usitatus</name>
    <name type="common">bean blossom thrips</name>
    <dbReference type="NCBI Taxonomy" id="439358"/>
    <lineage>
        <taxon>Eukaryota</taxon>
        <taxon>Metazoa</taxon>
        <taxon>Ecdysozoa</taxon>
        <taxon>Arthropoda</taxon>
        <taxon>Hexapoda</taxon>
        <taxon>Insecta</taxon>
        <taxon>Pterygota</taxon>
        <taxon>Neoptera</taxon>
        <taxon>Paraneoptera</taxon>
        <taxon>Thysanoptera</taxon>
        <taxon>Terebrantia</taxon>
        <taxon>Thripoidea</taxon>
        <taxon>Thripidae</taxon>
        <taxon>Megalurothrips</taxon>
    </lineage>
</organism>